<dbReference type="Pfam" id="PF17759">
    <property type="entry name" value="tRNA_synthFbeta"/>
    <property type="match status" value="1"/>
</dbReference>
<dbReference type="PANTHER" id="PTHR10947:SF0">
    <property type="entry name" value="PHENYLALANINE--TRNA LIGASE BETA SUBUNIT"/>
    <property type="match status" value="1"/>
</dbReference>
<feature type="domain" description="B5" evidence="17">
    <location>
        <begin position="293"/>
        <end position="370"/>
    </location>
</feature>
<dbReference type="NCBIfam" id="TIGR00472">
    <property type="entry name" value="pheT_bact"/>
    <property type="match status" value="1"/>
</dbReference>
<evidence type="ECO:0000256" key="6">
    <source>
        <dbReference type="ARBA" id="ARBA00022598"/>
    </source>
</evidence>
<evidence type="ECO:0000256" key="1">
    <source>
        <dbReference type="ARBA" id="ARBA00004496"/>
    </source>
</evidence>
<dbReference type="AlphaFoldDB" id="A0A933GM18"/>
<feature type="binding site" evidence="15">
    <location>
        <position position="358"/>
    </location>
    <ligand>
        <name>Mg(2+)</name>
        <dbReference type="ChEBI" id="CHEBI:18420"/>
        <note>shared with alpha subunit</note>
    </ligand>
</feature>
<dbReference type="SUPFAM" id="SSF54991">
    <property type="entry name" value="Anticodon-binding domain of PheRS"/>
    <property type="match status" value="1"/>
</dbReference>
<keyword evidence="13 15" id="KW-0030">Aminoacyl-tRNA synthetase</keyword>
<dbReference type="InterPro" id="IPR045864">
    <property type="entry name" value="aa-tRNA-synth_II/BPL/LPL"/>
</dbReference>
<evidence type="ECO:0000259" key="16">
    <source>
        <dbReference type="PROSITE" id="PS51447"/>
    </source>
</evidence>
<keyword evidence="12 15" id="KW-0648">Protein biosynthesis</keyword>
<evidence type="ECO:0000256" key="8">
    <source>
        <dbReference type="ARBA" id="ARBA00022741"/>
    </source>
</evidence>
<dbReference type="PANTHER" id="PTHR10947">
    <property type="entry name" value="PHENYLALANYL-TRNA SYNTHETASE BETA CHAIN AND LEUCINE-RICH REPEAT-CONTAINING PROTEIN 47"/>
    <property type="match status" value="1"/>
</dbReference>
<evidence type="ECO:0000259" key="17">
    <source>
        <dbReference type="PROSITE" id="PS51483"/>
    </source>
</evidence>
<keyword evidence="4 15" id="KW-0963">Cytoplasm</keyword>
<proteinExistence type="inferred from homology"/>
<dbReference type="EMBL" id="JACQWF010000267">
    <property type="protein sequence ID" value="MBI4595901.1"/>
    <property type="molecule type" value="Genomic_DNA"/>
</dbReference>
<dbReference type="Gene3D" id="3.30.70.380">
    <property type="entry name" value="Ferrodoxin-fold anticodon-binding domain"/>
    <property type="match status" value="1"/>
</dbReference>
<dbReference type="SMART" id="SM00873">
    <property type="entry name" value="B3_4"/>
    <property type="match status" value="1"/>
</dbReference>
<dbReference type="Pfam" id="PF03484">
    <property type="entry name" value="B5"/>
    <property type="match status" value="1"/>
</dbReference>
<dbReference type="Proteomes" id="UP000772181">
    <property type="component" value="Unassembled WGS sequence"/>
</dbReference>
<feature type="domain" description="FDX-ACB" evidence="16">
    <location>
        <begin position="600"/>
        <end position="693"/>
    </location>
</feature>
<dbReference type="SUPFAM" id="SSF56037">
    <property type="entry name" value="PheT/TilS domain"/>
    <property type="match status" value="1"/>
</dbReference>
<dbReference type="GO" id="GO:0006432">
    <property type="term" value="P:phenylalanyl-tRNA aminoacylation"/>
    <property type="evidence" value="ECO:0007669"/>
    <property type="project" value="UniProtKB-UniRule"/>
</dbReference>
<evidence type="ECO:0000256" key="11">
    <source>
        <dbReference type="ARBA" id="ARBA00022884"/>
    </source>
</evidence>
<keyword evidence="7 15" id="KW-0479">Metal-binding</keyword>
<evidence type="ECO:0000256" key="9">
    <source>
        <dbReference type="ARBA" id="ARBA00022840"/>
    </source>
</evidence>
<keyword evidence="10 15" id="KW-0460">Magnesium</keyword>
<evidence type="ECO:0000256" key="15">
    <source>
        <dbReference type="HAMAP-Rule" id="MF_00283"/>
    </source>
</evidence>
<dbReference type="InterPro" id="IPR036690">
    <property type="entry name" value="Fdx_antiC-bd_sf"/>
</dbReference>
<dbReference type="InterPro" id="IPR041616">
    <property type="entry name" value="PheRS_beta_core"/>
</dbReference>
<keyword evidence="8 15" id="KW-0547">Nucleotide-binding</keyword>
<evidence type="ECO:0000256" key="3">
    <source>
        <dbReference type="ARBA" id="ARBA00011209"/>
    </source>
</evidence>
<keyword evidence="6 15" id="KW-0436">Ligase</keyword>
<evidence type="ECO:0000313" key="19">
    <source>
        <dbReference type="Proteomes" id="UP000772181"/>
    </source>
</evidence>
<evidence type="ECO:0000256" key="4">
    <source>
        <dbReference type="ARBA" id="ARBA00022490"/>
    </source>
</evidence>
<dbReference type="PROSITE" id="PS51483">
    <property type="entry name" value="B5"/>
    <property type="match status" value="1"/>
</dbReference>
<protein>
    <recommendedName>
        <fullName evidence="15">Phenylalanine--tRNA ligase beta subunit</fullName>
        <ecNumber evidence="15">6.1.1.20</ecNumber>
    </recommendedName>
    <alternativeName>
        <fullName evidence="15">Phenylalanyl-tRNA synthetase beta subunit</fullName>
        <shortName evidence="15">PheRS</shortName>
    </alternativeName>
</protein>
<comment type="catalytic activity">
    <reaction evidence="14 15">
        <text>tRNA(Phe) + L-phenylalanine + ATP = L-phenylalanyl-tRNA(Phe) + AMP + diphosphate + H(+)</text>
        <dbReference type="Rhea" id="RHEA:19413"/>
        <dbReference type="Rhea" id="RHEA-COMP:9668"/>
        <dbReference type="Rhea" id="RHEA-COMP:9699"/>
        <dbReference type="ChEBI" id="CHEBI:15378"/>
        <dbReference type="ChEBI" id="CHEBI:30616"/>
        <dbReference type="ChEBI" id="CHEBI:33019"/>
        <dbReference type="ChEBI" id="CHEBI:58095"/>
        <dbReference type="ChEBI" id="CHEBI:78442"/>
        <dbReference type="ChEBI" id="CHEBI:78531"/>
        <dbReference type="ChEBI" id="CHEBI:456215"/>
        <dbReference type="EC" id="6.1.1.20"/>
    </reaction>
</comment>
<dbReference type="Pfam" id="PF03147">
    <property type="entry name" value="FDX-ACB"/>
    <property type="match status" value="1"/>
</dbReference>
<gene>
    <name evidence="15" type="primary">pheT</name>
    <name evidence="18" type="ORF">HY730_05920</name>
</gene>
<dbReference type="Gene3D" id="3.30.930.10">
    <property type="entry name" value="Bira Bifunctional Protein, Domain 2"/>
    <property type="match status" value="1"/>
</dbReference>
<comment type="cofactor">
    <cofactor evidence="15">
        <name>Mg(2+)</name>
        <dbReference type="ChEBI" id="CHEBI:18420"/>
    </cofactor>
    <text evidence="15">Binds 2 magnesium ions per tetramer.</text>
</comment>
<dbReference type="FunFam" id="3.30.70.380:FF:000001">
    <property type="entry name" value="Phenylalanine--tRNA ligase beta subunit"/>
    <property type="match status" value="1"/>
</dbReference>
<comment type="subcellular location">
    <subcellularLocation>
        <location evidence="1 15">Cytoplasm</location>
    </subcellularLocation>
</comment>
<evidence type="ECO:0000256" key="10">
    <source>
        <dbReference type="ARBA" id="ARBA00022842"/>
    </source>
</evidence>
<organism evidence="18 19">
    <name type="scientific">Tectimicrobiota bacterium</name>
    <dbReference type="NCBI Taxonomy" id="2528274"/>
    <lineage>
        <taxon>Bacteria</taxon>
        <taxon>Pseudomonadati</taxon>
        <taxon>Nitrospinota/Tectimicrobiota group</taxon>
        <taxon>Candidatus Tectimicrobiota</taxon>
    </lineage>
</organism>
<name>A0A933GM18_UNCTE</name>
<dbReference type="GO" id="GO:0000287">
    <property type="term" value="F:magnesium ion binding"/>
    <property type="evidence" value="ECO:0007669"/>
    <property type="project" value="UniProtKB-UniRule"/>
</dbReference>
<dbReference type="InterPro" id="IPR005121">
    <property type="entry name" value="Fdx_antiC-bd"/>
</dbReference>
<feature type="binding site" evidence="15">
    <location>
        <position position="357"/>
    </location>
    <ligand>
        <name>Mg(2+)</name>
        <dbReference type="ChEBI" id="CHEBI:18420"/>
        <note>shared with alpha subunit</note>
    </ligand>
</feature>
<dbReference type="SMART" id="SM00896">
    <property type="entry name" value="FDX-ACB"/>
    <property type="match status" value="1"/>
</dbReference>
<comment type="subunit">
    <text evidence="3 15">Tetramer of two alpha and two beta subunits.</text>
</comment>
<dbReference type="Gene3D" id="3.30.56.10">
    <property type="match status" value="2"/>
</dbReference>
<dbReference type="FunFam" id="3.50.40.10:FF:000001">
    <property type="entry name" value="Phenylalanine--tRNA ligase beta subunit"/>
    <property type="match status" value="1"/>
</dbReference>
<evidence type="ECO:0000256" key="13">
    <source>
        <dbReference type="ARBA" id="ARBA00023146"/>
    </source>
</evidence>
<dbReference type="SMART" id="SM00874">
    <property type="entry name" value="B5"/>
    <property type="match status" value="1"/>
</dbReference>
<dbReference type="HAMAP" id="MF_00283">
    <property type="entry name" value="Phe_tRNA_synth_beta1"/>
    <property type="match status" value="1"/>
</dbReference>
<dbReference type="SUPFAM" id="SSF46955">
    <property type="entry name" value="Putative DNA-binding domain"/>
    <property type="match status" value="2"/>
</dbReference>
<dbReference type="FunFam" id="3.30.56.10:FF:000001">
    <property type="entry name" value="Phenylalanine--tRNA ligase beta subunit"/>
    <property type="match status" value="1"/>
</dbReference>
<dbReference type="InterPro" id="IPR045060">
    <property type="entry name" value="Phe-tRNA-ligase_IIc_bsu"/>
</dbReference>
<feature type="binding site" evidence="15">
    <location>
        <position position="354"/>
    </location>
    <ligand>
        <name>Mg(2+)</name>
        <dbReference type="ChEBI" id="CHEBI:18420"/>
        <note>shared with alpha subunit</note>
    </ligand>
</feature>
<dbReference type="InterPro" id="IPR004532">
    <property type="entry name" value="Phe-tRNA-ligase_IIc_bsu_bact"/>
</dbReference>
<dbReference type="GO" id="GO:0000049">
    <property type="term" value="F:tRNA binding"/>
    <property type="evidence" value="ECO:0007669"/>
    <property type="project" value="UniProtKB-KW"/>
</dbReference>
<dbReference type="CDD" id="cd00769">
    <property type="entry name" value="PheRS_beta_core"/>
    <property type="match status" value="1"/>
</dbReference>
<dbReference type="InterPro" id="IPR009061">
    <property type="entry name" value="DNA-bd_dom_put_sf"/>
</dbReference>
<evidence type="ECO:0000256" key="7">
    <source>
        <dbReference type="ARBA" id="ARBA00022723"/>
    </source>
</evidence>
<dbReference type="InterPro" id="IPR005147">
    <property type="entry name" value="tRNA_synthase_B5-dom"/>
</dbReference>
<dbReference type="InterPro" id="IPR005146">
    <property type="entry name" value="B3/B4_tRNA-bd"/>
</dbReference>
<evidence type="ECO:0000313" key="18">
    <source>
        <dbReference type="EMBL" id="MBI4595901.1"/>
    </source>
</evidence>
<reference evidence="18" key="1">
    <citation type="submission" date="2020-07" db="EMBL/GenBank/DDBJ databases">
        <title>Huge and variable diversity of episymbiotic CPR bacteria and DPANN archaea in groundwater ecosystems.</title>
        <authorList>
            <person name="He C.Y."/>
            <person name="Keren R."/>
            <person name="Whittaker M."/>
            <person name="Farag I.F."/>
            <person name="Doudna J."/>
            <person name="Cate J.H.D."/>
            <person name="Banfield J.F."/>
        </authorList>
    </citation>
    <scope>NUCLEOTIDE SEQUENCE</scope>
    <source>
        <strain evidence="18">NC_groundwater_1482_Ag_S-0.65um_47_24</strain>
    </source>
</reference>
<comment type="similarity">
    <text evidence="2 15">Belongs to the phenylalanyl-tRNA synthetase beta subunit family. Type 1 subfamily.</text>
</comment>
<evidence type="ECO:0000256" key="5">
    <source>
        <dbReference type="ARBA" id="ARBA00022555"/>
    </source>
</evidence>
<dbReference type="GO" id="GO:0009328">
    <property type="term" value="C:phenylalanine-tRNA ligase complex"/>
    <property type="evidence" value="ECO:0007669"/>
    <property type="project" value="TreeGrafter"/>
</dbReference>
<dbReference type="EC" id="6.1.1.20" evidence="15"/>
<keyword evidence="9 15" id="KW-0067">ATP-binding</keyword>
<keyword evidence="5" id="KW-0820">tRNA-binding</keyword>
<dbReference type="PROSITE" id="PS51447">
    <property type="entry name" value="FDX_ACB"/>
    <property type="match status" value="1"/>
</dbReference>
<keyword evidence="11" id="KW-0694">RNA-binding</keyword>
<evidence type="ECO:0000256" key="2">
    <source>
        <dbReference type="ARBA" id="ARBA00008653"/>
    </source>
</evidence>
<dbReference type="InterPro" id="IPR020825">
    <property type="entry name" value="Phe-tRNA_synthase-like_B3/B4"/>
</dbReference>
<evidence type="ECO:0000256" key="14">
    <source>
        <dbReference type="ARBA" id="ARBA00049255"/>
    </source>
</evidence>
<dbReference type="GO" id="GO:0005524">
    <property type="term" value="F:ATP binding"/>
    <property type="evidence" value="ECO:0007669"/>
    <property type="project" value="UniProtKB-UniRule"/>
</dbReference>
<dbReference type="SUPFAM" id="SSF55681">
    <property type="entry name" value="Class II aaRS and biotin synthetases"/>
    <property type="match status" value="1"/>
</dbReference>
<comment type="caution">
    <text evidence="18">The sequence shown here is derived from an EMBL/GenBank/DDBJ whole genome shotgun (WGS) entry which is preliminary data.</text>
</comment>
<sequence>MRVNYQWLKEFVHIKLSPQELADLLTMGGVEAVVGQEITGFPDDGSSVIELNLTPNRGDCLSMLGAAREVAALTDDKVHKPMVRVKEEGDAIERYASVKIIEPELCPRYSARLFFDVKLKPSPFWMQRRLELAGMRPINNIVDITNYVMLELGQPLHAFDYDLLEERRIVVRRAERHEELITLDGVTRKLEPDNLVIADALRGVALAGIMGGNNSEVNPNTKRILLESAYFDPISVRKTAKNLCLATEASRRFERGCDPDGTVRALDRAAQLIEETESGLVAKGFIDEYPKRIVPARIQLRQQRSNTILGTQISLEEMRGYLERLELEVTPGQKSNELDVLVPTCRPDLTREIDLIEEIARIHGYGSVPSQLPYTRITSSDSTQRFLNEKKIKDLMVASGFTEIITLSFISQSAFDQLRLPPDDDRRQVVELKKPLSSEWAVMRTTLVPGLLKIVQFNRSRGSSDLKIFEIGKVFLPKKDQVLPGEKLYLAAAISGLRGQNLWQPKTSNCDFYDIKGALETLLERLNLPPGELRPKLFSYFWKGFSYAIFLNGEYIGNMGEVHPDVLHNFDIDDPVFLFELDLDAALKLSRPAVRYQPLPKYPAVYRDLAIIVLRDIEAGRVEDIIKRAGSGILKKVALFDVYEGKPIEAGKKSLAFSLIYQSESRTLTDLEVDNVHTAIIGALNKEIGATLRS</sequence>
<evidence type="ECO:0000256" key="12">
    <source>
        <dbReference type="ARBA" id="ARBA00022917"/>
    </source>
</evidence>
<feature type="binding site" evidence="15">
    <location>
        <position position="348"/>
    </location>
    <ligand>
        <name>Mg(2+)</name>
        <dbReference type="ChEBI" id="CHEBI:18420"/>
        <note>shared with alpha subunit</note>
    </ligand>
</feature>
<accession>A0A933GM18</accession>
<dbReference type="Pfam" id="PF03483">
    <property type="entry name" value="B3_4"/>
    <property type="match status" value="1"/>
</dbReference>
<dbReference type="GO" id="GO:0004826">
    <property type="term" value="F:phenylalanine-tRNA ligase activity"/>
    <property type="evidence" value="ECO:0007669"/>
    <property type="project" value="UniProtKB-UniRule"/>
</dbReference>
<dbReference type="Gene3D" id="3.50.40.10">
    <property type="entry name" value="Phenylalanyl-trna Synthetase, Chain B, domain 3"/>
    <property type="match status" value="1"/>
</dbReference>